<sequence>MSDLSRQPVIVGAARTPIGRYLGGLASLGAPDLGAIAIKAALLRSGVAPDQVQEVIMGHVLQGGTGQAPARQAMLKAGVPSTASALTVNKVCGSGLKAVMLAAQAIKAGDAQVIVAGGQESMSNAPHYVYGMRGGVKIGDQTMVDGMIKDGLWCPTCDVHMGSHAEYTATKAGVSREAQDAFAAGSHAKAVAAQQGGKFAAEIVPVEIPGRKGPTVVDTDEGPRADTTADSLAKLRPAFPGKGDNSTLSVTAGNASSLNDGAAAVVVTSEAYAREHGLTILARITAYATGAGDPRDLFFAPITAVKNLMAKAGTTMGDYDLIEANEAFASQALADGQGLEWDASRVNVNGGAIALGHPIGASGTRVLVTLLHALIDRDLRTGLATLCLGGGDAVALSVERVS</sequence>
<dbReference type="SUPFAM" id="SSF53901">
    <property type="entry name" value="Thiolase-like"/>
    <property type="match status" value="2"/>
</dbReference>
<dbReference type="InterPro" id="IPR020610">
    <property type="entry name" value="Thiolase_AS"/>
</dbReference>
<evidence type="ECO:0000256" key="1">
    <source>
        <dbReference type="ARBA" id="ARBA00010982"/>
    </source>
</evidence>
<feature type="active site" description="Proton acceptor" evidence="4">
    <location>
        <position position="387"/>
    </location>
</feature>
<dbReference type="KEGG" id="gph:GEMMAAP_07290"/>
<evidence type="ECO:0000256" key="4">
    <source>
        <dbReference type="PIRSR" id="PIRSR000429-1"/>
    </source>
</evidence>
<dbReference type="FunFam" id="3.40.47.10:FF:000010">
    <property type="entry name" value="Acetyl-CoA acetyltransferase (Thiolase)"/>
    <property type="match status" value="1"/>
</dbReference>
<dbReference type="Pfam" id="PF00108">
    <property type="entry name" value="Thiolase_N"/>
    <property type="match status" value="1"/>
</dbReference>
<dbReference type="STRING" id="1379270.GEMMAAP_07290"/>
<dbReference type="AlphaFoldDB" id="A0A143BJI7"/>
<dbReference type="NCBIfam" id="TIGR01930">
    <property type="entry name" value="AcCoA-C-Actrans"/>
    <property type="match status" value="1"/>
</dbReference>
<dbReference type="PROSITE" id="PS00098">
    <property type="entry name" value="THIOLASE_1"/>
    <property type="match status" value="1"/>
</dbReference>
<accession>A0A143BJI7</accession>
<dbReference type="PANTHER" id="PTHR18919:SF107">
    <property type="entry name" value="ACETYL-COA ACETYLTRANSFERASE, CYTOSOLIC"/>
    <property type="match status" value="1"/>
</dbReference>
<dbReference type="PROSITE" id="PS00737">
    <property type="entry name" value="THIOLASE_2"/>
    <property type="match status" value="1"/>
</dbReference>
<dbReference type="PANTHER" id="PTHR18919">
    <property type="entry name" value="ACETYL-COA C-ACYLTRANSFERASE"/>
    <property type="match status" value="1"/>
</dbReference>
<gene>
    <name evidence="8" type="ORF">GEMMAAP_07290</name>
</gene>
<dbReference type="Gene3D" id="3.40.47.10">
    <property type="match status" value="2"/>
</dbReference>
<dbReference type="PIRSF" id="PIRSF000429">
    <property type="entry name" value="Ac-CoA_Ac_transf"/>
    <property type="match status" value="1"/>
</dbReference>
<dbReference type="GO" id="GO:0003985">
    <property type="term" value="F:acetyl-CoA C-acetyltransferase activity"/>
    <property type="evidence" value="ECO:0007669"/>
    <property type="project" value="UniProtKB-EC"/>
</dbReference>
<dbReference type="Proteomes" id="UP000076404">
    <property type="component" value="Chromosome"/>
</dbReference>
<protein>
    <submittedName>
        <fullName evidence="8">Acetyl-CoA acetyltransferase</fullName>
        <ecNumber evidence="8">2.3.1.9</ecNumber>
    </submittedName>
</protein>
<dbReference type="Pfam" id="PF02803">
    <property type="entry name" value="Thiolase_C"/>
    <property type="match status" value="1"/>
</dbReference>
<evidence type="ECO:0000259" key="6">
    <source>
        <dbReference type="Pfam" id="PF00108"/>
    </source>
</evidence>
<dbReference type="EMBL" id="CP011454">
    <property type="protein sequence ID" value="AMW04701.1"/>
    <property type="molecule type" value="Genomic_DNA"/>
</dbReference>
<feature type="domain" description="Thiolase N-terminal" evidence="6">
    <location>
        <begin position="9"/>
        <end position="270"/>
    </location>
</feature>
<dbReference type="InterPro" id="IPR020615">
    <property type="entry name" value="Thiolase_acyl_enz_int_AS"/>
</dbReference>
<dbReference type="InterPro" id="IPR020617">
    <property type="entry name" value="Thiolase_C"/>
</dbReference>
<feature type="domain" description="Thiolase C-terminal" evidence="7">
    <location>
        <begin position="279"/>
        <end position="399"/>
    </location>
</feature>
<feature type="active site" description="Acyl-thioester intermediate" evidence="4">
    <location>
        <position position="92"/>
    </location>
</feature>
<dbReference type="InterPro" id="IPR016039">
    <property type="entry name" value="Thiolase-like"/>
</dbReference>
<dbReference type="CDD" id="cd00751">
    <property type="entry name" value="thiolase"/>
    <property type="match status" value="1"/>
</dbReference>
<dbReference type="InterPro" id="IPR020616">
    <property type="entry name" value="Thiolase_N"/>
</dbReference>
<dbReference type="eggNOG" id="COG0183">
    <property type="taxonomic scope" value="Bacteria"/>
</dbReference>
<reference evidence="8 9" key="2">
    <citation type="journal article" date="2016" name="Environ. Microbiol. Rep.">
        <title>Metagenomic evidence for the presence of phototrophic Gemmatimonadetes bacteria in diverse environments.</title>
        <authorList>
            <person name="Zeng Y."/>
            <person name="Baumbach J."/>
            <person name="Barbosa E.G."/>
            <person name="Azevedo V."/>
            <person name="Zhang C."/>
            <person name="Koblizek M."/>
        </authorList>
    </citation>
    <scope>NUCLEOTIDE SEQUENCE [LARGE SCALE GENOMIC DNA]</scope>
    <source>
        <strain evidence="8 9">AP64</strain>
    </source>
</reference>
<evidence type="ECO:0000259" key="7">
    <source>
        <dbReference type="Pfam" id="PF02803"/>
    </source>
</evidence>
<dbReference type="InterPro" id="IPR002155">
    <property type="entry name" value="Thiolase"/>
</dbReference>
<keyword evidence="9" id="KW-1185">Reference proteome</keyword>
<organism evidence="8 9">
    <name type="scientific">Gemmatimonas phototrophica</name>
    <dbReference type="NCBI Taxonomy" id="1379270"/>
    <lineage>
        <taxon>Bacteria</taxon>
        <taxon>Pseudomonadati</taxon>
        <taxon>Gemmatimonadota</taxon>
        <taxon>Gemmatimonadia</taxon>
        <taxon>Gemmatimonadales</taxon>
        <taxon>Gemmatimonadaceae</taxon>
        <taxon>Gemmatimonas</taxon>
    </lineage>
</organism>
<dbReference type="PROSITE" id="PS00099">
    <property type="entry name" value="THIOLASE_3"/>
    <property type="match status" value="1"/>
</dbReference>
<keyword evidence="2 5" id="KW-0808">Transferase</keyword>
<keyword evidence="3 5" id="KW-0012">Acyltransferase</keyword>
<proteinExistence type="inferred from homology"/>
<evidence type="ECO:0000256" key="3">
    <source>
        <dbReference type="ARBA" id="ARBA00023315"/>
    </source>
</evidence>
<dbReference type="EC" id="2.3.1.9" evidence="8"/>
<evidence type="ECO:0000256" key="5">
    <source>
        <dbReference type="RuleBase" id="RU003557"/>
    </source>
</evidence>
<name>A0A143BJI7_9BACT</name>
<feature type="active site" description="Proton acceptor" evidence="4">
    <location>
        <position position="357"/>
    </location>
</feature>
<dbReference type="InterPro" id="IPR020613">
    <property type="entry name" value="Thiolase_CS"/>
</dbReference>
<dbReference type="OrthoDB" id="9764892at2"/>
<evidence type="ECO:0000313" key="9">
    <source>
        <dbReference type="Proteomes" id="UP000076404"/>
    </source>
</evidence>
<comment type="similarity">
    <text evidence="1 5">Belongs to the thiolase-like superfamily. Thiolase family.</text>
</comment>
<evidence type="ECO:0000313" key="8">
    <source>
        <dbReference type="EMBL" id="AMW04701.1"/>
    </source>
</evidence>
<dbReference type="RefSeq" id="WP_026850454.1">
    <property type="nucleotide sequence ID" value="NZ_CP011454.1"/>
</dbReference>
<reference evidence="8 9" key="1">
    <citation type="journal article" date="2014" name="Proc. Natl. Acad. Sci. U.S.A.">
        <title>Functional type 2 photosynthetic reaction centers found in the rare bacterial phylum Gemmatimonadetes.</title>
        <authorList>
            <person name="Zeng Y."/>
            <person name="Feng F."/>
            <person name="Medova H."/>
            <person name="Dean J."/>
            <person name="Koblizek M."/>
        </authorList>
    </citation>
    <scope>NUCLEOTIDE SEQUENCE [LARGE SCALE GENOMIC DNA]</scope>
    <source>
        <strain evidence="8 9">AP64</strain>
    </source>
</reference>
<evidence type="ECO:0000256" key="2">
    <source>
        <dbReference type="ARBA" id="ARBA00022679"/>
    </source>
</evidence>